<dbReference type="Pfam" id="PF13040">
    <property type="entry name" value="Fur_reg_FbpB"/>
    <property type="match status" value="1"/>
</dbReference>
<accession>A0A2S7MXI5</accession>
<dbReference type="OrthoDB" id="2991278at2"/>
<dbReference type="RefSeq" id="WP_104850118.1">
    <property type="nucleotide sequence ID" value="NZ_PKOZ01000009.1"/>
</dbReference>
<protein>
    <submittedName>
        <fullName evidence="1">FbpB family small basic protein</fullName>
    </submittedName>
</protein>
<dbReference type="Proteomes" id="UP000239663">
    <property type="component" value="Unassembled WGS sequence"/>
</dbReference>
<evidence type="ECO:0000313" key="1">
    <source>
        <dbReference type="EMBL" id="PQD94480.1"/>
    </source>
</evidence>
<evidence type="ECO:0000313" key="2">
    <source>
        <dbReference type="Proteomes" id="UP000239663"/>
    </source>
</evidence>
<name>A0A2S7MXI5_9BACI</name>
<dbReference type="InterPro" id="IPR025004">
    <property type="entry name" value="SenN/SenS"/>
</dbReference>
<reference evidence="1 2" key="1">
    <citation type="submission" date="2017-12" db="EMBL/GenBank/DDBJ databases">
        <title>Taxonomic description and draft genome of Pradoshia cofamensis Gen. nov., sp. nov., a thermotolerant bacillale isolated from anterior gut of earthworm Eisenia fetida.</title>
        <authorList>
            <person name="Saha T."/>
            <person name="Chakraborty R."/>
        </authorList>
    </citation>
    <scope>NUCLEOTIDE SEQUENCE [LARGE SCALE GENOMIC DNA]</scope>
    <source>
        <strain evidence="1 2">EAG3</strain>
    </source>
</reference>
<dbReference type="AlphaFoldDB" id="A0A2S7MXI5"/>
<comment type="caution">
    <text evidence="1">The sequence shown here is derived from an EMBL/GenBank/DDBJ whole genome shotgun (WGS) entry which is preliminary data.</text>
</comment>
<sequence>MNKRKRMSLADLILENKRELLNDKKAMEKLEDRIDRRHIDKAE</sequence>
<organism evidence="1 2">
    <name type="scientific">Pradoshia eiseniae</name>
    <dbReference type="NCBI Taxonomy" id="2064768"/>
    <lineage>
        <taxon>Bacteria</taxon>
        <taxon>Bacillati</taxon>
        <taxon>Bacillota</taxon>
        <taxon>Bacilli</taxon>
        <taxon>Bacillales</taxon>
        <taxon>Bacillaceae</taxon>
        <taxon>Pradoshia</taxon>
    </lineage>
</organism>
<gene>
    <name evidence="1" type="ORF">CYL18_13805</name>
</gene>
<proteinExistence type="predicted"/>
<keyword evidence="2" id="KW-1185">Reference proteome</keyword>
<dbReference type="EMBL" id="PKOZ01000009">
    <property type="protein sequence ID" value="PQD94480.1"/>
    <property type="molecule type" value="Genomic_DNA"/>
</dbReference>